<keyword evidence="7" id="KW-1185">Reference proteome</keyword>
<keyword evidence="3" id="KW-0268">Exocytosis</keyword>
<dbReference type="GO" id="GO:0015031">
    <property type="term" value="P:protein transport"/>
    <property type="evidence" value="ECO:0007669"/>
    <property type="project" value="UniProtKB-KW"/>
</dbReference>
<keyword evidence="4" id="KW-0175">Coiled coil</keyword>
<evidence type="ECO:0000313" key="7">
    <source>
        <dbReference type="Proteomes" id="UP001190926"/>
    </source>
</evidence>
<gene>
    <name evidence="6" type="ORF">C2S53_003356</name>
</gene>
<evidence type="ECO:0000259" key="5">
    <source>
        <dbReference type="Pfam" id="PF03081"/>
    </source>
</evidence>
<dbReference type="Pfam" id="PF20669">
    <property type="entry name" value="Exo70_N"/>
    <property type="match status" value="1"/>
</dbReference>
<sequence>MSDIGDAERHVVAATYHLVKALQATKNLSHDVRRILGDLDIHLSTVIKLNGDEAENIRELETRRDEAENIRELETSLVSAHQTIMSLHSSHSKIWACGPVIILEYLQAVGEVQRLIETLEDIPLMRKSKVLLDQANSILHMAMERLQNELIYILVQNKQCFEHEYPSLRVCEVYTIYEQESVVSNEDDSAEDASLKGRSSSETEEYAMDLIHPDVIPQIKSIADLMFSSGYAPEFCQAFTGFWRDTFSEYSMILDVEQLSIEDVKQMEWKHLNSRIRKWRVAVKRIIGLYLTSAKRLFDQVLGEYGHMSSACLIEASNGPLFGLLNFGQAVSIGPHPPEWLYCLLDMYEVLAALVPDLDTLFPQEIESLIRIEFYELLSQLGESVKVIIKELGNCIASKCTTIPFPNGGIHPLTKYVVNYILCFAEYGDTLHLLLQAQDRERADGGQSTDVGGDPNPSNAVATYVQSLTSILEANLHKKSNLYKDCSLKHIFLMNNIHYMVKKIRNSKISPYFGDDWIRNHFVKFRQHAMYYERETWSSILNFLHDDGKAGKATLKARCRDFTTAFEDLYKSQTRWLVPDHQLREEVRISAAKTVIHAYRNFVSKIGSSIGEKHIKYTEQELGMYILDLLEGSSKSLNHSRRR</sequence>
<reference evidence="6 7" key="1">
    <citation type="journal article" date="2021" name="Nat. Commun.">
        <title>Incipient diploidization of the medicinal plant Perilla within 10,000 years.</title>
        <authorList>
            <person name="Zhang Y."/>
            <person name="Shen Q."/>
            <person name="Leng L."/>
            <person name="Zhang D."/>
            <person name="Chen S."/>
            <person name="Shi Y."/>
            <person name="Ning Z."/>
            <person name="Chen S."/>
        </authorList>
    </citation>
    <scope>NUCLEOTIDE SEQUENCE [LARGE SCALE GENOMIC DNA]</scope>
    <source>
        <strain evidence="7">cv. PC099</strain>
    </source>
</reference>
<dbReference type="Proteomes" id="UP001190926">
    <property type="component" value="Unassembled WGS sequence"/>
</dbReference>
<dbReference type="Pfam" id="PF03081">
    <property type="entry name" value="Exo70_C"/>
    <property type="match status" value="1"/>
</dbReference>
<proteinExistence type="inferred from homology"/>
<comment type="function">
    <text evidence="3">Component of the exocyst complex.</text>
</comment>
<keyword evidence="2 3" id="KW-0813">Transport</keyword>
<evidence type="ECO:0000313" key="6">
    <source>
        <dbReference type="EMBL" id="KAH6820661.1"/>
    </source>
</evidence>
<evidence type="ECO:0000256" key="2">
    <source>
        <dbReference type="ARBA" id="ARBA00022448"/>
    </source>
</evidence>
<dbReference type="InterPro" id="IPR004140">
    <property type="entry name" value="Exo70"/>
</dbReference>
<dbReference type="GO" id="GO:0006887">
    <property type="term" value="P:exocytosis"/>
    <property type="evidence" value="ECO:0007669"/>
    <property type="project" value="UniProtKB-KW"/>
</dbReference>
<evidence type="ECO:0000256" key="1">
    <source>
        <dbReference type="ARBA" id="ARBA00006756"/>
    </source>
</evidence>
<name>A0AAD4NZG1_PERFH</name>
<evidence type="ECO:0000256" key="4">
    <source>
        <dbReference type="SAM" id="Coils"/>
    </source>
</evidence>
<accession>A0AAD4NZG1</accession>
<comment type="similarity">
    <text evidence="1 3">Belongs to the EXO70 family.</text>
</comment>
<dbReference type="EMBL" id="SDAM02003295">
    <property type="protein sequence ID" value="KAH6820661.1"/>
    <property type="molecule type" value="Genomic_DNA"/>
</dbReference>
<dbReference type="InterPro" id="IPR016159">
    <property type="entry name" value="Cullin_repeat-like_dom_sf"/>
</dbReference>
<dbReference type="InterPro" id="IPR046364">
    <property type="entry name" value="Exo70_C"/>
</dbReference>
<dbReference type="Gene3D" id="1.20.1280.170">
    <property type="entry name" value="Exocyst complex component Exo70"/>
    <property type="match status" value="1"/>
</dbReference>
<feature type="domain" description="Exocyst complex subunit Exo70 C-terminal" evidence="5">
    <location>
        <begin position="278"/>
        <end position="628"/>
    </location>
</feature>
<dbReference type="PANTHER" id="PTHR12542:SF92">
    <property type="entry name" value="EXOCYST COMPLEX COMPONENT EXO70E2"/>
    <property type="match status" value="1"/>
</dbReference>
<organism evidence="6 7">
    <name type="scientific">Perilla frutescens var. hirtella</name>
    <name type="common">Perilla citriodora</name>
    <name type="synonym">Perilla setoyensis</name>
    <dbReference type="NCBI Taxonomy" id="608512"/>
    <lineage>
        <taxon>Eukaryota</taxon>
        <taxon>Viridiplantae</taxon>
        <taxon>Streptophyta</taxon>
        <taxon>Embryophyta</taxon>
        <taxon>Tracheophyta</taxon>
        <taxon>Spermatophyta</taxon>
        <taxon>Magnoliopsida</taxon>
        <taxon>eudicotyledons</taxon>
        <taxon>Gunneridae</taxon>
        <taxon>Pentapetalae</taxon>
        <taxon>asterids</taxon>
        <taxon>lamiids</taxon>
        <taxon>Lamiales</taxon>
        <taxon>Lamiaceae</taxon>
        <taxon>Nepetoideae</taxon>
        <taxon>Elsholtzieae</taxon>
        <taxon>Perilla</taxon>
    </lineage>
</organism>
<comment type="caution">
    <text evidence="6">The sequence shown here is derived from an EMBL/GenBank/DDBJ whole genome shotgun (WGS) entry which is preliminary data.</text>
</comment>
<feature type="coiled-coil region" evidence="4">
    <location>
        <begin position="50"/>
        <end position="77"/>
    </location>
</feature>
<keyword evidence="3" id="KW-0653">Protein transport</keyword>
<dbReference type="AlphaFoldDB" id="A0AAD4NZG1"/>
<evidence type="ECO:0000256" key="3">
    <source>
        <dbReference type="RuleBase" id="RU365026"/>
    </source>
</evidence>
<dbReference type="GO" id="GO:0000145">
    <property type="term" value="C:exocyst"/>
    <property type="evidence" value="ECO:0007669"/>
    <property type="project" value="InterPro"/>
</dbReference>
<dbReference type="PANTHER" id="PTHR12542">
    <property type="entry name" value="EXOCYST COMPLEX PROTEIN EXO70"/>
    <property type="match status" value="1"/>
</dbReference>
<dbReference type="GO" id="GO:0005546">
    <property type="term" value="F:phosphatidylinositol-4,5-bisphosphate binding"/>
    <property type="evidence" value="ECO:0007669"/>
    <property type="project" value="InterPro"/>
</dbReference>
<protein>
    <recommendedName>
        <fullName evidence="3">Exocyst subunit Exo70 family protein</fullName>
    </recommendedName>
</protein>
<dbReference type="SUPFAM" id="SSF74788">
    <property type="entry name" value="Cullin repeat-like"/>
    <property type="match status" value="1"/>
</dbReference>